<protein>
    <submittedName>
        <fullName evidence="7">Glycosyltransferase</fullName>
    </submittedName>
</protein>
<evidence type="ECO:0000313" key="8">
    <source>
        <dbReference type="Proteomes" id="UP000285961"/>
    </source>
</evidence>
<feature type="region of interest" description="Disordered" evidence="4">
    <location>
        <begin position="1"/>
        <end position="20"/>
    </location>
</feature>
<keyword evidence="2" id="KW-0328">Glycosyltransferase</keyword>
<keyword evidence="5" id="KW-1133">Transmembrane helix</keyword>
<feature type="domain" description="Glycosyltransferase 2-like" evidence="6">
    <location>
        <begin position="25"/>
        <end position="190"/>
    </location>
</feature>
<dbReference type="GO" id="GO:0016757">
    <property type="term" value="F:glycosyltransferase activity"/>
    <property type="evidence" value="ECO:0007669"/>
    <property type="project" value="UniProtKB-KW"/>
</dbReference>
<keyword evidence="5" id="KW-0812">Transmembrane</keyword>
<evidence type="ECO:0000256" key="1">
    <source>
        <dbReference type="ARBA" id="ARBA00006739"/>
    </source>
</evidence>
<keyword evidence="5" id="KW-0472">Membrane</keyword>
<evidence type="ECO:0000256" key="2">
    <source>
        <dbReference type="ARBA" id="ARBA00022676"/>
    </source>
</evidence>
<comment type="caution">
    <text evidence="7">The sequence shown here is derived from an EMBL/GenBank/DDBJ whole genome shotgun (WGS) entry which is preliminary data.</text>
</comment>
<feature type="transmembrane region" description="Helical" evidence="5">
    <location>
        <begin position="295"/>
        <end position="314"/>
    </location>
</feature>
<dbReference type="InterPro" id="IPR029044">
    <property type="entry name" value="Nucleotide-diphossugar_trans"/>
</dbReference>
<organism evidence="7 8">
    <name type="scientific">Candidatus Abyssobacteria bacterium SURF_17</name>
    <dbReference type="NCBI Taxonomy" id="2093361"/>
    <lineage>
        <taxon>Bacteria</taxon>
        <taxon>Pseudomonadati</taxon>
        <taxon>Candidatus Hydrogenedentota</taxon>
        <taxon>Candidatus Abyssobacteria</taxon>
    </lineage>
</organism>
<evidence type="ECO:0000259" key="6">
    <source>
        <dbReference type="Pfam" id="PF00535"/>
    </source>
</evidence>
<gene>
    <name evidence="7" type="ORF">C4532_17350</name>
</gene>
<name>A0A419EQJ8_9BACT</name>
<comment type="similarity">
    <text evidence="1">Belongs to the glycosyltransferase 2 family.</text>
</comment>
<dbReference type="Proteomes" id="UP000285961">
    <property type="component" value="Unassembled WGS sequence"/>
</dbReference>
<dbReference type="PANTHER" id="PTHR43179:SF12">
    <property type="entry name" value="GALACTOFURANOSYLTRANSFERASE GLFT2"/>
    <property type="match status" value="1"/>
</dbReference>
<evidence type="ECO:0000256" key="5">
    <source>
        <dbReference type="SAM" id="Phobius"/>
    </source>
</evidence>
<feature type="transmembrane region" description="Helical" evidence="5">
    <location>
        <begin position="270"/>
        <end position="288"/>
    </location>
</feature>
<dbReference type="Gene3D" id="3.90.550.10">
    <property type="entry name" value="Spore Coat Polysaccharide Biosynthesis Protein SpsA, Chain A"/>
    <property type="match status" value="1"/>
</dbReference>
<dbReference type="SUPFAM" id="SSF53448">
    <property type="entry name" value="Nucleotide-diphospho-sugar transferases"/>
    <property type="match status" value="1"/>
</dbReference>
<reference evidence="7 8" key="1">
    <citation type="journal article" date="2017" name="ISME J.">
        <title>Energy and carbon metabolisms in a deep terrestrial subsurface fluid microbial community.</title>
        <authorList>
            <person name="Momper L."/>
            <person name="Jungbluth S.P."/>
            <person name="Lee M.D."/>
            <person name="Amend J.P."/>
        </authorList>
    </citation>
    <scope>NUCLEOTIDE SEQUENCE [LARGE SCALE GENOMIC DNA]</scope>
    <source>
        <strain evidence="7">SURF_17</strain>
    </source>
</reference>
<sequence length="352" mass="38860">MTNSEAGSAQAAREQPQSKSMPKISVIIPLHTCSARFLKDFAHFRSLEYPDFEILIVADEPTLSEAANPRYPELKRLEKSGLVTLLSTGKQLTGPAEKRDIGIQKAAGDICAFIDDDAYPRPDWLRSAVGFFDDPRVAAVGGPGVTPPEDNLFEQASGAVFASPLGSGHTLHRFVQRRPREVDDFPAFNLLVRSEVLSEVNGFSSTYYGGEDTKLCLEIVKLGKKILYRPEVVVFHHRRPLFRPHVKQIANVGVHRGYFAKTYPETSRRLFYFLPSLVVLALFFGVILSFFSKLIAALLLIGLGSYFAVAFVSIMPASRLSVALLGAVGIMASHIVYGCAFIRGLTLKHMDR</sequence>
<evidence type="ECO:0000256" key="4">
    <source>
        <dbReference type="SAM" id="MobiDB-lite"/>
    </source>
</evidence>
<dbReference type="AlphaFoldDB" id="A0A419EQJ8"/>
<dbReference type="EMBL" id="QZKI01000124">
    <property type="protein sequence ID" value="RJP65659.1"/>
    <property type="molecule type" value="Genomic_DNA"/>
</dbReference>
<accession>A0A419EQJ8</accession>
<evidence type="ECO:0000313" key="7">
    <source>
        <dbReference type="EMBL" id="RJP65659.1"/>
    </source>
</evidence>
<dbReference type="PANTHER" id="PTHR43179">
    <property type="entry name" value="RHAMNOSYLTRANSFERASE WBBL"/>
    <property type="match status" value="1"/>
</dbReference>
<feature type="transmembrane region" description="Helical" evidence="5">
    <location>
        <begin position="320"/>
        <end position="342"/>
    </location>
</feature>
<proteinExistence type="inferred from homology"/>
<dbReference type="InterPro" id="IPR001173">
    <property type="entry name" value="Glyco_trans_2-like"/>
</dbReference>
<keyword evidence="3 7" id="KW-0808">Transferase</keyword>
<evidence type="ECO:0000256" key="3">
    <source>
        <dbReference type="ARBA" id="ARBA00022679"/>
    </source>
</evidence>
<dbReference type="Pfam" id="PF00535">
    <property type="entry name" value="Glycos_transf_2"/>
    <property type="match status" value="1"/>
</dbReference>